<keyword evidence="13" id="KW-0472">Membrane</keyword>
<dbReference type="Pfam" id="PF01627">
    <property type="entry name" value="Hpt"/>
    <property type="match status" value="1"/>
</dbReference>
<dbReference type="RefSeq" id="WP_095958124.1">
    <property type="nucleotide sequence ID" value="NZ_CP022203.1"/>
</dbReference>
<dbReference type="SMART" id="SM00086">
    <property type="entry name" value="PAC"/>
    <property type="match status" value="2"/>
</dbReference>
<accession>A0A250JS25</accession>
<dbReference type="InterPro" id="IPR013767">
    <property type="entry name" value="PAS_fold"/>
</dbReference>
<dbReference type="Gene3D" id="3.30.450.20">
    <property type="entry name" value="PAS domain"/>
    <property type="match status" value="2"/>
</dbReference>
<dbReference type="AlphaFoldDB" id="A0A250JS25"/>
<evidence type="ECO:0000256" key="2">
    <source>
        <dbReference type="ARBA" id="ARBA00004651"/>
    </source>
</evidence>
<dbReference type="SUPFAM" id="SSF55874">
    <property type="entry name" value="ATPase domain of HSP90 chaperone/DNA topoisomerase II/histidine kinase"/>
    <property type="match status" value="1"/>
</dbReference>
<protein>
    <recommendedName>
        <fullName evidence="15">Sensory/regulatory protein RpfC</fullName>
        <ecNumber evidence="3">2.7.13.3</ecNumber>
    </recommendedName>
</protein>
<evidence type="ECO:0000256" key="6">
    <source>
        <dbReference type="ARBA" id="ARBA00022679"/>
    </source>
</evidence>
<dbReference type="FunFam" id="1.10.287.130:FF:000002">
    <property type="entry name" value="Two-component osmosensing histidine kinase"/>
    <property type="match status" value="1"/>
</dbReference>
<comment type="catalytic activity">
    <reaction evidence="1">
        <text>ATP + protein L-histidine = ADP + protein N-phospho-L-histidine.</text>
        <dbReference type="EC" id="2.7.13.3"/>
    </reaction>
</comment>
<dbReference type="SUPFAM" id="SSF55785">
    <property type="entry name" value="PYP-like sensor domain (PAS domain)"/>
    <property type="match status" value="2"/>
</dbReference>
<dbReference type="Gene3D" id="3.40.50.2300">
    <property type="match status" value="2"/>
</dbReference>
<sequence>MMRPERTVILVVGGRVSDLASSAHAAVFEHSRDGVLVLDAAQRIVEVNRAAERIFGPRAGLVGQPVGALLPGWRPPEPRASADTASRETELAGQRPGGTGPAHYLRVVTLPVSGTGAEGWVLQLHDMTARLEVEASLRQQKEFFEAVVINSPVAIITITRQFRVLSWNPEATRLFGYSPAEALGKHIFELVATEPTVLPEAQQASREVVQRGKLRSVTRRVRKDGSVVDVELRALPVSVGGRQLGFIAIYHDITDLERARRAAEAANQAKSLFLATMSHEIRTPMNAIIGMTGLLLDRTLTEEQRDFVATIRQSSEALLTLLNDVLDFSKIEAGRFEAELRPFDLRQCVESVLDLMAVRASEKGLDLGCDMAPELPQMLVGDASRLRQVLLNLVGNALKFTEHGGAVVSVEGAPLAGAEGEADWALTFSVQDTGPGIPEDRRAGLFQPFNQLDASVSRRFGGTGLGLAICKRLVEAMGGTIWVESEGVPGRGTTFRFTLRAQAAPQAYAVQPRQEQALLQGRRVLIVDDNALFRRLLGRQLQAWGLQPAEAASGMEALAQLQAGARFEAVLIDHHMPGLDGTALAERIREREETRALPLVLVSTPGRRGNPPEGLFAGVLSRPLKDSQLYDALMSCFSQHIPQLTAARQARPSRAGPFPGERPGDTVPLDILLVEDNATNQKLALLVLERLGYRADVALNGRQALQALNQKRYDVVLMDLQMPEMDGLEATRRIREELPPKVQPWVIAMTANAMDSDREQCFSAGMDDFLGKPIRVEALTAALLRCQGRRSEVAPERRVAVSSATAAPLAPDLDGLPESARIPGLEPEALARLWAELGAQAAQILPELIDTALHSMPALLDDAYSALGRGHADDLGRAAHTLKSNAAWFGASALEAQARHIELQADGGALEGMAERLDRCRAELEVTRLLLGRLRDSVLALSGG</sequence>
<evidence type="ECO:0000259" key="21">
    <source>
        <dbReference type="PROSITE" id="PS50112"/>
    </source>
</evidence>
<feature type="modified residue" description="Phosphohistidine" evidence="16">
    <location>
        <position position="880"/>
    </location>
</feature>
<dbReference type="Proteomes" id="UP000217343">
    <property type="component" value="Chromosome"/>
</dbReference>
<dbReference type="CDD" id="cd16922">
    <property type="entry name" value="HATPase_EvgS-ArcB-TorS-like"/>
    <property type="match status" value="1"/>
</dbReference>
<evidence type="ECO:0000256" key="11">
    <source>
        <dbReference type="ARBA" id="ARBA00022989"/>
    </source>
</evidence>
<dbReference type="CDD" id="cd17546">
    <property type="entry name" value="REC_hyHK_CKI1_RcsC-like"/>
    <property type="match status" value="1"/>
</dbReference>
<evidence type="ECO:0000256" key="13">
    <source>
        <dbReference type="ARBA" id="ARBA00023136"/>
    </source>
</evidence>
<dbReference type="InterPro" id="IPR003594">
    <property type="entry name" value="HATPase_dom"/>
</dbReference>
<gene>
    <name evidence="23" type="ORF">MYMAC_002284</name>
</gene>
<evidence type="ECO:0000256" key="15">
    <source>
        <dbReference type="ARBA" id="ARBA00068150"/>
    </source>
</evidence>
<evidence type="ECO:0000259" key="19">
    <source>
        <dbReference type="PROSITE" id="PS50109"/>
    </source>
</evidence>
<organism evidence="23 24">
    <name type="scientific">Corallococcus macrosporus DSM 14697</name>
    <dbReference type="NCBI Taxonomy" id="1189310"/>
    <lineage>
        <taxon>Bacteria</taxon>
        <taxon>Pseudomonadati</taxon>
        <taxon>Myxococcota</taxon>
        <taxon>Myxococcia</taxon>
        <taxon>Myxococcales</taxon>
        <taxon>Cystobacterineae</taxon>
        <taxon>Myxococcaceae</taxon>
        <taxon>Corallococcus</taxon>
    </lineage>
</organism>
<dbReference type="Pfam" id="PF00989">
    <property type="entry name" value="PAS"/>
    <property type="match status" value="1"/>
</dbReference>
<evidence type="ECO:0000256" key="7">
    <source>
        <dbReference type="ARBA" id="ARBA00022692"/>
    </source>
</evidence>
<dbReference type="SMART" id="SM00091">
    <property type="entry name" value="PAS"/>
    <property type="match status" value="2"/>
</dbReference>
<dbReference type="OrthoDB" id="9758705at2"/>
<dbReference type="InterPro" id="IPR008207">
    <property type="entry name" value="Sig_transdc_His_kin_Hpt_dom"/>
</dbReference>
<evidence type="ECO:0000259" key="22">
    <source>
        <dbReference type="PROSITE" id="PS50894"/>
    </source>
</evidence>
<keyword evidence="5 17" id="KW-0597">Phosphoprotein</keyword>
<dbReference type="GO" id="GO:0005886">
    <property type="term" value="C:plasma membrane"/>
    <property type="evidence" value="ECO:0007669"/>
    <property type="project" value="UniProtKB-SubCell"/>
</dbReference>
<feature type="domain" description="HPt" evidence="22">
    <location>
        <begin position="841"/>
        <end position="944"/>
    </location>
</feature>
<dbReference type="FunFam" id="3.30.565.10:FF:000010">
    <property type="entry name" value="Sensor histidine kinase RcsC"/>
    <property type="match status" value="1"/>
</dbReference>
<dbReference type="InterPro" id="IPR036641">
    <property type="entry name" value="HPT_dom_sf"/>
</dbReference>
<dbReference type="GO" id="GO:0000155">
    <property type="term" value="F:phosphorelay sensor kinase activity"/>
    <property type="evidence" value="ECO:0007669"/>
    <property type="project" value="InterPro"/>
</dbReference>
<evidence type="ECO:0000256" key="9">
    <source>
        <dbReference type="ARBA" id="ARBA00022777"/>
    </source>
</evidence>
<evidence type="ECO:0000256" key="14">
    <source>
        <dbReference type="ARBA" id="ARBA00064003"/>
    </source>
</evidence>
<evidence type="ECO:0000256" key="10">
    <source>
        <dbReference type="ARBA" id="ARBA00022840"/>
    </source>
</evidence>
<dbReference type="SUPFAM" id="SSF47226">
    <property type="entry name" value="Histidine-containing phosphotransfer domain, HPT domain"/>
    <property type="match status" value="1"/>
</dbReference>
<dbReference type="GO" id="GO:0005524">
    <property type="term" value="F:ATP binding"/>
    <property type="evidence" value="ECO:0007669"/>
    <property type="project" value="UniProtKB-KW"/>
</dbReference>
<dbReference type="PROSITE" id="PS50894">
    <property type="entry name" value="HPT"/>
    <property type="match status" value="1"/>
</dbReference>
<dbReference type="PANTHER" id="PTHR45339:SF1">
    <property type="entry name" value="HYBRID SIGNAL TRANSDUCTION HISTIDINE KINASE J"/>
    <property type="match status" value="1"/>
</dbReference>
<evidence type="ECO:0000259" key="20">
    <source>
        <dbReference type="PROSITE" id="PS50110"/>
    </source>
</evidence>
<dbReference type="Gene3D" id="1.10.287.130">
    <property type="match status" value="1"/>
</dbReference>
<keyword evidence="24" id="KW-1185">Reference proteome</keyword>
<dbReference type="InterPro" id="IPR011006">
    <property type="entry name" value="CheY-like_superfamily"/>
</dbReference>
<feature type="modified residue" description="4-aspartylphosphate" evidence="17">
    <location>
        <position position="719"/>
    </location>
</feature>
<dbReference type="KEGG" id="mmas:MYMAC_002284"/>
<dbReference type="NCBIfam" id="TIGR00229">
    <property type="entry name" value="sensory_box"/>
    <property type="match status" value="2"/>
</dbReference>
<dbReference type="CDD" id="cd00130">
    <property type="entry name" value="PAS"/>
    <property type="match status" value="2"/>
</dbReference>
<proteinExistence type="predicted"/>
<dbReference type="PROSITE" id="PS50112">
    <property type="entry name" value="PAS"/>
    <property type="match status" value="1"/>
</dbReference>
<dbReference type="Pfam" id="PF13188">
    <property type="entry name" value="PAS_8"/>
    <property type="match status" value="1"/>
</dbReference>
<reference evidence="23 24" key="1">
    <citation type="submission" date="2017-06" db="EMBL/GenBank/DDBJ databases">
        <title>Sequencing and comparative analysis of myxobacterial genomes.</title>
        <authorList>
            <person name="Rupp O."/>
            <person name="Goesmann A."/>
            <person name="Sogaard-Andersen L."/>
        </authorList>
    </citation>
    <scope>NUCLEOTIDE SEQUENCE [LARGE SCALE GENOMIC DNA]</scope>
    <source>
        <strain evidence="23 24">DSM 14697</strain>
    </source>
</reference>
<dbReference type="SUPFAM" id="SSF47384">
    <property type="entry name" value="Homodimeric domain of signal transducing histidine kinase"/>
    <property type="match status" value="1"/>
</dbReference>
<feature type="domain" description="PAS" evidence="21">
    <location>
        <begin position="140"/>
        <end position="194"/>
    </location>
</feature>
<dbReference type="SMART" id="SM00448">
    <property type="entry name" value="REC"/>
    <property type="match status" value="2"/>
</dbReference>
<keyword evidence="6" id="KW-0808">Transferase</keyword>
<feature type="domain" description="Response regulatory" evidence="20">
    <location>
        <begin position="523"/>
        <end position="637"/>
    </location>
</feature>
<evidence type="ECO:0000256" key="16">
    <source>
        <dbReference type="PROSITE-ProRule" id="PRU00110"/>
    </source>
</evidence>
<comment type="subunit">
    <text evidence="14">At low DSF concentrations, interacts with RpfF.</text>
</comment>
<evidence type="ECO:0000256" key="17">
    <source>
        <dbReference type="PROSITE-ProRule" id="PRU00169"/>
    </source>
</evidence>
<keyword evidence="11" id="KW-1133">Transmembrane helix</keyword>
<comment type="subcellular location">
    <subcellularLocation>
        <location evidence="2">Cell membrane</location>
        <topology evidence="2">Multi-pass membrane protein</topology>
    </subcellularLocation>
</comment>
<dbReference type="EC" id="2.7.13.3" evidence="3"/>
<evidence type="ECO:0000256" key="8">
    <source>
        <dbReference type="ARBA" id="ARBA00022741"/>
    </source>
</evidence>
<evidence type="ECO:0000313" key="24">
    <source>
        <dbReference type="Proteomes" id="UP000217343"/>
    </source>
</evidence>
<dbReference type="SMART" id="SM00388">
    <property type="entry name" value="HisKA"/>
    <property type="match status" value="1"/>
</dbReference>
<dbReference type="Gene3D" id="3.30.565.10">
    <property type="entry name" value="Histidine kinase-like ATPase, C-terminal domain"/>
    <property type="match status" value="1"/>
</dbReference>
<dbReference type="InterPro" id="IPR000014">
    <property type="entry name" value="PAS"/>
</dbReference>
<feature type="region of interest" description="Disordered" evidence="18">
    <location>
        <begin position="72"/>
        <end position="100"/>
    </location>
</feature>
<keyword evidence="10" id="KW-0067">ATP-binding</keyword>
<dbReference type="PRINTS" id="PR00344">
    <property type="entry name" value="BCTRLSENSOR"/>
</dbReference>
<name>A0A250JS25_9BACT</name>
<dbReference type="InterPro" id="IPR036890">
    <property type="entry name" value="HATPase_C_sf"/>
</dbReference>
<evidence type="ECO:0000313" key="23">
    <source>
        <dbReference type="EMBL" id="ATB46679.1"/>
    </source>
</evidence>
<keyword evidence="12" id="KW-0902">Two-component regulatory system</keyword>
<evidence type="ECO:0000256" key="4">
    <source>
        <dbReference type="ARBA" id="ARBA00022475"/>
    </source>
</evidence>
<feature type="domain" description="Histidine kinase" evidence="19">
    <location>
        <begin position="276"/>
        <end position="503"/>
    </location>
</feature>
<evidence type="ECO:0000256" key="3">
    <source>
        <dbReference type="ARBA" id="ARBA00012438"/>
    </source>
</evidence>
<keyword evidence="9 23" id="KW-0418">Kinase</keyword>
<dbReference type="InterPro" id="IPR035965">
    <property type="entry name" value="PAS-like_dom_sf"/>
</dbReference>
<dbReference type="InterPro" id="IPR004358">
    <property type="entry name" value="Sig_transdc_His_kin-like_C"/>
</dbReference>
<dbReference type="Gene3D" id="1.20.120.160">
    <property type="entry name" value="HPT domain"/>
    <property type="match status" value="1"/>
</dbReference>
<evidence type="ECO:0000256" key="1">
    <source>
        <dbReference type="ARBA" id="ARBA00000085"/>
    </source>
</evidence>
<evidence type="ECO:0000256" key="5">
    <source>
        <dbReference type="ARBA" id="ARBA00022553"/>
    </source>
</evidence>
<evidence type="ECO:0000256" key="12">
    <source>
        <dbReference type="ARBA" id="ARBA00023012"/>
    </source>
</evidence>
<feature type="domain" description="Response regulatory" evidence="20">
    <location>
        <begin position="670"/>
        <end position="787"/>
    </location>
</feature>
<dbReference type="InterPro" id="IPR036097">
    <property type="entry name" value="HisK_dim/P_sf"/>
</dbReference>
<feature type="modified residue" description="4-aspartylphosphate" evidence="17">
    <location>
        <position position="573"/>
    </location>
</feature>
<dbReference type="SUPFAM" id="SSF52172">
    <property type="entry name" value="CheY-like"/>
    <property type="match status" value="2"/>
</dbReference>
<dbReference type="Pfam" id="PF00512">
    <property type="entry name" value="HisKA"/>
    <property type="match status" value="1"/>
</dbReference>
<dbReference type="GO" id="GO:0006355">
    <property type="term" value="P:regulation of DNA-templated transcription"/>
    <property type="evidence" value="ECO:0007669"/>
    <property type="project" value="InterPro"/>
</dbReference>
<dbReference type="PANTHER" id="PTHR45339">
    <property type="entry name" value="HYBRID SIGNAL TRANSDUCTION HISTIDINE KINASE J"/>
    <property type="match status" value="1"/>
</dbReference>
<dbReference type="InterPro" id="IPR001789">
    <property type="entry name" value="Sig_transdc_resp-reg_receiver"/>
</dbReference>
<dbReference type="InterPro" id="IPR005467">
    <property type="entry name" value="His_kinase_dom"/>
</dbReference>
<dbReference type="SMART" id="SM00387">
    <property type="entry name" value="HATPase_c"/>
    <property type="match status" value="1"/>
</dbReference>
<dbReference type="Pfam" id="PF00072">
    <property type="entry name" value="Response_reg"/>
    <property type="match status" value="2"/>
</dbReference>
<dbReference type="PROSITE" id="PS50110">
    <property type="entry name" value="RESPONSE_REGULATORY"/>
    <property type="match status" value="2"/>
</dbReference>
<evidence type="ECO:0000256" key="18">
    <source>
        <dbReference type="SAM" id="MobiDB-lite"/>
    </source>
</evidence>
<keyword evidence="4" id="KW-1003">Cell membrane</keyword>
<dbReference type="PROSITE" id="PS50109">
    <property type="entry name" value="HIS_KIN"/>
    <property type="match status" value="1"/>
</dbReference>
<dbReference type="Pfam" id="PF02518">
    <property type="entry name" value="HATPase_c"/>
    <property type="match status" value="1"/>
</dbReference>
<keyword evidence="7" id="KW-0812">Transmembrane</keyword>
<dbReference type="CDD" id="cd00082">
    <property type="entry name" value="HisKA"/>
    <property type="match status" value="1"/>
</dbReference>
<dbReference type="InterPro" id="IPR001610">
    <property type="entry name" value="PAC"/>
</dbReference>
<dbReference type="EMBL" id="CP022203">
    <property type="protein sequence ID" value="ATB46679.1"/>
    <property type="molecule type" value="Genomic_DNA"/>
</dbReference>
<keyword evidence="8" id="KW-0547">Nucleotide-binding</keyword>
<dbReference type="InterPro" id="IPR003661">
    <property type="entry name" value="HisK_dim/P_dom"/>
</dbReference>